<dbReference type="Proteomes" id="UP000007431">
    <property type="component" value="Unassembled WGS sequence"/>
</dbReference>
<feature type="non-terminal residue" evidence="1">
    <location>
        <position position="232"/>
    </location>
</feature>
<proteinExistence type="predicted"/>
<name>D8QJB2_SCHCM</name>
<dbReference type="HOGENOM" id="CLU_1195465_0_0_1"/>
<evidence type="ECO:0000313" key="2">
    <source>
        <dbReference type="Proteomes" id="UP000007431"/>
    </source>
</evidence>
<dbReference type="AlphaFoldDB" id="D8QJB2"/>
<dbReference type="KEGG" id="scm:SCHCO_02641654"/>
<evidence type="ECO:0000313" key="1">
    <source>
        <dbReference type="EMBL" id="EFI91961.1"/>
    </source>
</evidence>
<organism evidence="2">
    <name type="scientific">Schizophyllum commune (strain H4-8 / FGSC 9210)</name>
    <name type="common">Split gill fungus</name>
    <dbReference type="NCBI Taxonomy" id="578458"/>
    <lineage>
        <taxon>Eukaryota</taxon>
        <taxon>Fungi</taxon>
        <taxon>Dikarya</taxon>
        <taxon>Basidiomycota</taxon>
        <taxon>Agaricomycotina</taxon>
        <taxon>Agaricomycetes</taxon>
        <taxon>Agaricomycetidae</taxon>
        <taxon>Agaricales</taxon>
        <taxon>Schizophyllaceae</taxon>
        <taxon>Schizophyllum</taxon>
    </lineage>
</organism>
<sequence length="232" mass="25625">MPLTNFGYDDDGALMNLPSTANDAGFGPPTQFATPGLQDPSARAHLQEYLHYLIGYLCMYAEDYRIAMRAAREYGTQLGEDVVVGNMFALMQDSPQAALRREFKSTILPDLLALLRSFGPLAPTVTRMDGIISAWMKEEWRTREPAVVTQAAWTSAQTLLTTDICRLVSLVPNVEHVFGEQVPALRHLRGLWKASEADMHGIGFTLWLDDLLSSSCTALPTDKEEVDGPGYA</sequence>
<protein>
    <submittedName>
        <fullName evidence="1">Uncharacterized protein</fullName>
    </submittedName>
</protein>
<dbReference type="InParanoid" id="D8QJB2"/>
<dbReference type="VEuPathDB" id="FungiDB:SCHCODRAFT_02641654"/>
<dbReference type="RefSeq" id="XP_003026864.1">
    <property type="nucleotide sequence ID" value="XM_003026818.1"/>
</dbReference>
<keyword evidence="2" id="KW-1185">Reference proteome</keyword>
<dbReference type="GeneID" id="9593151"/>
<accession>D8QJB2</accession>
<dbReference type="EMBL" id="GL377314">
    <property type="protein sequence ID" value="EFI91961.1"/>
    <property type="molecule type" value="Genomic_DNA"/>
</dbReference>
<gene>
    <name evidence="1" type="ORF">SCHCODRAFT_113937</name>
</gene>
<reference evidence="1 2" key="1">
    <citation type="journal article" date="2010" name="Nat. Biotechnol.">
        <title>Genome sequence of the model mushroom Schizophyllum commune.</title>
        <authorList>
            <person name="Ohm R.A."/>
            <person name="de Jong J.F."/>
            <person name="Lugones L.G."/>
            <person name="Aerts A."/>
            <person name="Kothe E."/>
            <person name="Stajich J.E."/>
            <person name="de Vries R.P."/>
            <person name="Record E."/>
            <person name="Levasseur A."/>
            <person name="Baker S.E."/>
            <person name="Bartholomew K.A."/>
            <person name="Coutinho P.M."/>
            <person name="Erdmann S."/>
            <person name="Fowler T.J."/>
            <person name="Gathman A.C."/>
            <person name="Lombard V."/>
            <person name="Henrissat B."/>
            <person name="Knabe N."/>
            <person name="Kuees U."/>
            <person name="Lilly W.W."/>
            <person name="Lindquist E."/>
            <person name="Lucas S."/>
            <person name="Magnuson J.K."/>
            <person name="Piumi F."/>
            <person name="Raudaskoski M."/>
            <person name="Salamov A."/>
            <person name="Schmutz J."/>
            <person name="Schwarze F.W.M.R."/>
            <person name="vanKuyk P.A."/>
            <person name="Horton J.S."/>
            <person name="Grigoriev I.V."/>
            <person name="Woesten H.A.B."/>
        </authorList>
    </citation>
    <scope>NUCLEOTIDE SEQUENCE [LARGE SCALE GENOMIC DNA]</scope>
    <source>
        <strain evidence="2">H4-8 / FGSC 9210</strain>
    </source>
</reference>